<feature type="region of interest" description="Disordered" evidence="1">
    <location>
        <begin position="255"/>
        <end position="314"/>
    </location>
</feature>
<dbReference type="Proteomes" id="UP001642409">
    <property type="component" value="Unassembled WGS sequence"/>
</dbReference>
<reference evidence="2" key="1">
    <citation type="submission" date="2023-06" db="EMBL/GenBank/DDBJ databases">
        <authorList>
            <person name="Kurt Z."/>
        </authorList>
    </citation>
    <scope>NUCLEOTIDE SEQUENCE</scope>
</reference>
<evidence type="ECO:0000313" key="4">
    <source>
        <dbReference type="Proteomes" id="UP001642409"/>
    </source>
</evidence>
<evidence type="ECO:0000256" key="1">
    <source>
        <dbReference type="SAM" id="MobiDB-lite"/>
    </source>
</evidence>
<dbReference type="EMBL" id="CAXDID020000053">
    <property type="protein sequence ID" value="CAL6005951.1"/>
    <property type="molecule type" value="Genomic_DNA"/>
</dbReference>
<feature type="region of interest" description="Disordered" evidence="1">
    <location>
        <begin position="404"/>
        <end position="425"/>
    </location>
</feature>
<feature type="compositionally biased region" description="Low complexity" evidence="1">
    <location>
        <begin position="264"/>
        <end position="277"/>
    </location>
</feature>
<keyword evidence="4" id="KW-1185">Reference proteome</keyword>
<protein>
    <submittedName>
        <fullName evidence="3">Hypothetical_protein</fullName>
    </submittedName>
</protein>
<comment type="caution">
    <text evidence="2">The sequence shown here is derived from an EMBL/GenBank/DDBJ whole genome shotgun (WGS) entry which is preliminary data.</text>
</comment>
<feature type="compositionally biased region" description="Basic and acidic residues" evidence="1">
    <location>
        <begin position="410"/>
        <end position="425"/>
    </location>
</feature>
<gene>
    <name evidence="3" type="ORF">HINF_LOCUS19877</name>
    <name evidence="2" type="ORF">HINF_LOCUS4148</name>
</gene>
<sequence>MTFQQSDETAMILFVDTAISTLGLNIQMLKPKEKQQQVYQHIQSMDKKQQQMLWGEMAYYLNKEQTKIENYYETTFKQSVMNNQQPSYNLYDNRMNEPKNNLNMVNQQILQQQSLQTTMNIPPQQQTFQMASLLQPQQQTRRQLAIPEPSIYQVYEQPPDKRQMQMPPPMIQLPQLPPSLPQFPPMQPTYVQPPNQNKGIVRAQKPMTIQQDYDDDTNLEQNPYNTFIFQDKKITQNVNKPKSGIQINNSAPEMHIPAQAPAPSSLSNQQKLNSSSSFARQNQIPNDNEPVARNTKRKNASMDADDNSQRQQQLQINQEQFEQIRQQFRGELTRLRAESKFTNEAEVMEAARNVYTNLLNELVQQSGSARSFETDFNQPVMKQEPIKNEPKYEQMYDIPKIEPIPLQAPKPERKQREPKLEPKLEPIPEPINMITYHSDPDPVPEPKQEAISKSEGLTQEQIAQFRVSLIKVAYQFNCVDCEGFNDQKLCEQIEIMERNHIYGIWITASSFVSGSNPRQLGDYYKNVFRVNAYRDQAPAAAVKTAPPVVVPQKPAPVPKIQSPPQQNLSQLKPEDVIQIRNYTIYAIQHGLTFAQIVKEIMTGYGERKVNEAEVIDVVKKELKNVK</sequence>
<accession>A0AA86NC55</accession>
<reference evidence="3 4" key="2">
    <citation type="submission" date="2024-07" db="EMBL/GenBank/DDBJ databases">
        <authorList>
            <person name="Akdeniz Z."/>
        </authorList>
    </citation>
    <scope>NUCLEOTIDE SEQUENCE [LARGE SCALE GENOMIC DNA]</scope>
</reference>
<dbReference type="EMBL" id="CATOUU010000108">
    <property type="protein sequence ID" value="CAI9916503.1"/>
    <property type="molecule type" value="Genomic_DNA"/>
</dbReference>
<evidence type="ECO:0000313" key="2">
    <source>
        <dbReference type="EMBL" id="CAI9916503.1"/>
    </source>
</evidence>
<organism evidence="2">
    <name type="scientific">Hexamita inflata</name>
    <dbReference type="NCBI Taxonomy" id="28002"/>
    <lineage>
        <taxon>Eukaryota</taxon>
        <taxon>Metamonada</taxon>
        <taxon>Diplomonadida</taxon>
        <taxon>Hexamitidae</taxon>
        <taxon>Hexamitinae</taxon>
        <taxon>Hexamita</taxon>
    </lineage>
</organism>
<name>A0AA86NC55_9EUKA</name>
<evidence type="ECO:0000313" key="3">
    <source>
        <dbReference type="EMBL" id="CAL6005951.1"/>
    </source>
</evidence>
<proteinExistence type="predicted"/>
<dbReference type="AlphaFoldDB" id="A0AA86NC55"/>